<dbReference type="InterPro" id="IPR036075">
    <property type="entry name" value="ARMT-1-like_metal-bd_sf"/>
</dbReference>
<feature type="compositionally biased region" description="Polar residues" evidence="9">
    <location>
        <begin position="693"/>
        <end position="710"/>
    </location>
</feature>
<feature type="domain" description="Damage-control phosphatase ARMT1-like metal-binding" evidence="10">
    <location>
        <begin position="12"/>
        <end position="433"/>
    </location>
</feature>
<dbReference type="GO" id="GO:0006974">
    <property type="term" value="P:DNA damage response"/>
    <property type="evidence" value="ECO:0007669"/>
    <property type="project" value="TreeGrafter"/>
</dbReference>
<evidence type="ECO:0000259" key="10">
    <source>
        <dbReference type="Pfam" id="PF01937"/>
    </source>
</evidence>
<evidence type="ECO:0000256" key="9">
    <source>
        <dbReference type="SAM" id="MobiDB-lite"/>
    </source>
</evidence>
<dbReference type="GO" id="GO:0016791">
    <property type="term" value="F:phosphatase activity"/>
    <property type="evidence" value="ECO:0007669"/>
    <property type="project" value="TreeGrafter"/>
</dbReference>
<comment type="caution">
    <text evidence="11">The sequence shown here is derived from an EMBL/GenBank/DDBJ whole genome shotgun (WGS) entry which is preliminary data.</text>
</comment>
<dbReference type="PANTHER" id="PTHR12260:SF6">
    <property type="entry name" value="DAMAGE-CONTROL PHOSPHATASE ARMT1"/>
    <property type="match status" value="1"/>
</dbReference>
<feature type="region of interest" description="Disordered" evidence="9">
    <location>
        <begin position="525"/>
        <end position="554"/>
    </location>
</feature>
<keyword evidence="7" id="KW-0464">Manganese</keyword>
<accession>A0AB34FHD2</accession>
<keyword evidence="12" id="KW-1185">Reference proteome</keyword>
<sequence>MDDPTSFASDSVRQRWPVILTGAVDDVYRAISKTDDPEKQAEGKKIVEQLGALKYEVQHDRKLTPIDVDDGYPEEIAAYNKEIQDLGNPSWLDVPWLFSECYMYRRISTFFTLTKHWKNYDIFARQKIDTFRTSRNAVVELASRYKELIEQIQANKDATHDEEAEKILFSEFFEICLWGNATDLSLLTNLTYEDIQKLQGSAARKAAEKNILINDLPASYEILKKARAEGQKERRVDFVLDNAGFELYVDLVLAGFLLATGLATQIVLRPKSMPWFVSDVLPGDFSALLNAISQPKAFFETQSEDEQLQGKVPEPLSEKEAEDLVFVFQDWATRHAEGQLVMRPNRYWTAGGSFWRLPHENPELHNDLKGAELVIFKGDLNYRKLTGDAHWDTTTPFQQALGPMGKGSGVNVLSLRTCKADVVVGLPAGKDEELKKTEGGGGDTGARRWAWHGKWAVPALQLPAQARPRAEEEEPPAAPEVREVRLTHAPPLKRRDALPAQLLEHRALALALGILRRRGAVVTRHEECRHGRQPRGVGKRPRRQGQVLAAQRPQHAQFCARRENASRLRQEGRHAHAARDVDDLGALFSLRRGRRRQSERFLPAEAQNAQLQRRPQVLPPQQPRRRPVSSHPAAGGGGGSLDTVKVRVKSSLMLCGSSSRMCEYPAYSSGAKSSVTCWPGRHSPPPPLPPGPDSSNVKRATLGVSTSRATSVAVRSGRDGCATGGARSERSGRSGGLYGDGSPGAPRNGSPPRTRRASVTAMLTARLLRGSSADAASPSSTVAVPVAYSTSAVSKSGKVMPMRGSTLRLPSDW</sequence>
<dbReference type="GO" id="GO:0046872">
    <property type="term" value="F:metal ion binding"/>
    <property type="evidence" value="ECO:0007669"/>
    <property type="project" value="UniProtKB-KW"/>
</dbReference>
<evidence type="ECO:0000256" key="2">
    <source>
        <dbReference type="ARBA" id="ARBA00001936"/>
    </source>
</evidence>
<dbReference type="AlphaFoldDB" id="A0AB34FHD2"/>
<feature type="compositionally biased region" description="Gly residues" evidence="9">
    <location>
        <begin position="733"/>
        <end position="742"/>
    </location>
</feature>
<name>A0AB34FHD2_9HYPO</name>
<dbReference type="FunFam" id="1.20.930.60:FF:000002">
    <property type="entry name" value="Protein-glutamate O-methyltransferase C1393.13"/>
    <property type="match status" value="1"/>
</dbReference>
<feature type="compositionally biased region" description="Pro residues" evidence="9">
    <location>
        <begin position="682"/>
        <end position="692"/>
    </location>
</feature>
<dbReference type="InterPro" id="IPR002791">
    <property type="entry name" value="ARMT1-like_metal-bd"/>
</dbReference>
<evidence type="ECO:0000256" key="1">
    <source>
        <dbReference type="ARBA" id="ARBA00001326"/>
    </source>
</evidence>
<feature type="region of interest" description="Disordered" evidence="9">
    <location>
        <begin position="673"/>
        <end position="757"/>
    </location>
</feature>
<dbReference type="SUPFAM" id="SSF111321">
    <property type="entry name" value="AF1104-like"/>
    <property type="match status" value="1"/>
</dbReference>
<dbReference type="GO" id="GO:0005634">
    <property type="term" value="C:nucleus"/>
    <property type="evidence" value="ECO:0007669"/>
    <property type="project" value="TreeGrafter"/>
</dbReference>
<evidence type="ECO:0000256" key="5">
    <source>
        <dbReference type="ARBA" id="ARBA00022723"/>
    </source>
</evidence>
<evidence type="ECO:0000256" key="8">
    <source>
        <dbReference type="ARBA" id="ARBA00048809"/>
    </source>
</evidence>
<evidence type="ECO:0000256" key="4">
    <source>
        <dbReference type="ARBA" id="ARBA00009519"/>
    </source>
</evidence>
<proteinExistence type="inferred from homology"/>
<dbReference type="Pfam" id="PF01937">
    <property type="entry name" value="ARMT1-like_dom"/>
    <property type="match status" value="1"/>
</dbReference>
<evidence type="ECO:0000313" key="12">
    <source>
        <dbReference type="Proteomes" id="UP001163105"/>
    </source>
</evidence>
<dbReference type="PANTHER" id="PTHR12260">
    <property type="entry name" value="DAMAGE-CONTROL PHOSPHATASE ARMT1"/>
    <property type="match status" value="1"/>
</dbReference>
<gene>
    <name evidence="11" type="primary">ARMT1</name>
    <name evidence="11" type="ORF">O9K51_09573</name>
</gene>
<keyword evidence="5" id="KW-0479">Metal-binding</keyword>
<comment type="catalytic activity">
    <reaction evidence="1">
        <text>beta-D-fructose 1-phosphate + H2O = D-fructose + phosphate</text>
        <dbReference type="Rhea" id="RHEA:35603"/>
        <dbReference type="ChEBI" id="CHEBI:15377"/>
        <dbReference type="ChEBI" id="CHEBI:37721"/>
        <dbReference type="ChEBI" id="CHEBI:43474"/>
        <dbReference type="ChEBI" id="CHEBI:138881"/>
    </reaction>
</comment>
<keyword evidence="6" id="KW-0378">Hydrolase</keyword>
<organism evidence="11 12">
    <name type="scientific">Purpureocillium lavendulum</name>
    <dbReference type="NCBI Taxonomy" id="1247861"/>
    <lineage>
        <taxon>Eukaryota</taxon>
        <taxon>Fungi</taxon>
        <taxon>Dikarya</taxon>
        <taxon>Ascomycota</taxon>
        <taxon>Pezizomycotina</taxon>
        <taxon>Sordariomycetes</taxon>
        <taxon>Hypocreomycetidae</taxon>
        <taxon>Hypocreales</taxon>
        <taxon>Ophiocordycipitaceae</taxon>
        <taxon>Purpureocillium</taxon>
    </lineage>
</organism>
<evidence type="ECO:0000256" key="3">
    <source>
        <dbReference type="ARBA" id="ARBA00001967"/>
    </source>
</evidence>
<comment type="cofactor">
    <cofactor evidence="3">
        <name>Ni(2+)</name>
        <dbReference type="ChEBI" id="CHEBI:49786"/>
    </cofactor>
</comment>
<evidence type="ECO:0000256" key="6">
    <source>
        <dbReference type="ARBA" id="ARBA00022801"/>
    </source>
</evidence>
<comment type="similarity">
    <text evidence="4">Belongs to the damage-control phosphatase family. Sugar phosphate phosphatase III subfamily.</text>
</comment>
<dbReference type="InterPro" id="IPR039763">
    <property type="entry name" value="ARMT1"/>
</dbReference>
<feature type="region of interest" description="Disordered" evidence="9">
    <location>
        <begin position="598"/>
        <end position="643"/>
    </location>
</feature>
<reference evidence="11" key="1">
    <citation type="submission" date="2023-01" db="EMBL/GenBank/DDBJ databases">
        <title>The growth and conidiation of Purpureocillium lavendulum are regulated by nitrogen source and histone H3K14 acetylation.</title>
        <authorList>
            <person name="Tang P."/>
            <person name="Han J."/>
            <person name="Zhang C."/>
            <person name="Tang P."/>
            <person name="Qi F."/>
            <person name="Zhang K."/>
            <person name="Liang L."/>
        </authorList>
    </citation>
    <scope>NUCLEOTIDE SEQUENCE</scope>
    <source>
        <strain evidence="11">YMF1.00683</strain>
    </source>
</reference>
<dbReference type="Gene3D" id="1.20.930.60">
    <property type="match status" value="1"/>
</dbReference>
<evidence type="ECO:0000313" key="11">
    <source>
        <dbReference type="EMBL" id="KAJ6437745.1"/>
    </source>
</evidence>
<comment type="catalytic activity">
    <reaction evidence="8">
        <text>beta-D-fructose 6-phosphate = dihydroxyacetone + D-glyceraldehyde 3-phosphate</text>
        <dbReference type="Rhea" id="RHEA:28002"/>
        <dbReference type="ChEBI" id="CHEBI:16016"/>
        <dbReference type="ChEBI" id="CHEBI:57634"/>
        <dbReference type="ChEBI" id="CHEBI:59776"/>
    </reaction>
</comment>
<comment type="cofactor">
    <cofactor evidence="2">
        <name>Mn(2+)</name>
        <dbReference type="ChEBI" id="CHEBI:29035"/>
    </cofactor>
</comment>
<dbReference type="Gene3D" id="3.40.50.10880">
    <property type="entry name" value="Uncharacterised protein PF01937, DUF89, domain 3"/>
    <property type="match status" value="1"/>
</dbReference>
<feature type="compositionally biased region" description="Basic residues" evidence="9">
    <location>
        <begin position="531"/>
        <end position="543"/>
    </location>
</feature>
<evidence type="ECO:0000256" key="7">
    <source>
        <dbReference type="ARBA" id="ARBA00023211"/>
    </source>
</evidence>
<protein>
    <submittedName>
        <fullName evidence="11">DUF89 domain-containing protein</fullName>
    </submittedName>
</protein>
<dbReference type="EMBL" id="JAQHRD010000010">
    <property type="protein sequence ID" value="KAJ6437745.1"/>
    <property type="molecule type" value="Genomic_DNA"/>
</dbReference>
<dbReference type="Proteomes" id="UP001163105">
    <property type="component" value="Unassembled WGS sequence"/>
</dbReference>